<feature type="compositionally biased region" description="Polar residues" evidence="1">
    <location>
        <begin position="17"/>
        <end position="27"/>
    </location>
</feature>
<accession>A0A0K2UWT3</accession>
<name>A0A0K2UWT3_LEPSM</name>
<reference evidence="2" key="1">
    <citation type="submission" date="2014-05" db="EMBL/GenBank/DDBJ databases">
        <authorList>
            <person name="Chronopoulou M."/>
        </authorList>
    </citation>
    <scope>NUCLEOTIDE SEQUENCE</scope>
    <source>
        <tissue evidence="2">Whole organism</tissue>
    </source>
</reference>
<feature type="compositionally biased region" description="Polar residues" evidence="1">
    <location>
        <begin position="1"/>
        <end position="10"/>
    </location>
</feature>
<dbReference type="AlphaFoldDB" id="A0A0K2UWT3"/>
<dbReference type="EMBL" id="HACA01025362">
    <property type="protein sequence ID" value="CDW42723.1"/>
    <property type="molecule type" value="Transcribed_RNA"/>
</dbReference>
<feature type="region of interest" description="Disordered" evidence="1">
    <location>
        <begin position="1"/>
        <end position="31"/>
    </location>
</feature>
<evidence type="ECO:0000256" key="1">
    <source>
        <dbReference type="SAM" id="MobiDB-lite"/>
    </source>
</evidence>
<proteinExistence type="predicted"/>
<protein>
    <submittedName>
        <fullName evidence="2">Uncharacterized protein</fullName>
    </submittedName>
</protein>
<organism evidence="2">
    <name type="scientific">Lepeophtheirus salmonis</name>
    <name type="common">Salmon louse</name>
    <name type="synonym">Caligus salmonis</name>
    <dbReference type="NCBI Taxonomy" id="72036"/>
    <lineage>
        <taxon>Eukaryota</taxon>
        <taxon>Metazoa</taxon>
        <taxon>Ecdysozoa</taxon>
        <taxon>Arthropoda</taxon>
        <taxon>Crustacea</taxon>
        <taxon>Multicrustacea</taxon>
        <taxon>Hexanauplia</taxon>
        <taxon>Copepoda</taxon>
        <taxon>Siphonostomatoida</taxon>
        <taxon>Caligidae</taxon>
        <taxon>Lepeophtheirus</taxon>
    </lineage>
</organism>
<evidence type="ECO:0000313" key="2">
    <source>
        <dbReference type="EMBL" id="CDW42723.1"/>
    </source>
</evidence>
<sequence>MKMKEINTNPRLCPYQSIGSSSSTARTGTEKVNPRPQCIAYQSRFLCFSSYLEYIKNYNIWYKE</sequence>